<feature type="compositionally biased region" description="Polar residues" evidence="1">
    <location>
        <begin position="374"/>
        <end position="392"/>
    </location>
</feature>
<feature type="compositionally biased region" description="Polar residues" evidence="1">
    <location>
        <begin position="74"/>
        <end position="90"/>
    </location>
</feature>
<feature type="compositionally biased region" description="Basic and acidic residues" evidence="1">
    <location>
        <begin position="240"/>
        <end position="250"/>
    </location>
</feature>
<dbReference type="AlphaFoldDB" id="M2T6W0"/>
<feature type="region of interest" description="Disordered" evidence="1">
    <location>
        <begin position="1"/>
        <end position="113"/>
    </location>
</feature>
<feature type="compositionally biased region" description="Basic and acidic residues" evidence="1">
    <location>
        <begin position="782"/>
        <end position="792"/>
    </location>
</feature>
<evidence type="ECO:0000313" key="3">
    <source>
        <dbReference type="Proteomes" id="UP000016936"/>
    </source>
</evidence>
<feature type="region of interest" description="Disordered" evidence="1">
    <location>
        <begin position="277"/>
        <end position="329"/>
    </location>
</feature>
<dbReference type="EMBL" id="KB445573">
    <property type="protein sequence ID" value="EMD93315.1"/>
    <property type="molecule type" value="Genomic_DNA"/>
</dbReference>
<feature type="compositionally biased region" description="Low complexity" evidence="1">
    <location>
        <begin position="48"/>
        <end position="58"/>
    </location>
</feature>
<evidence type="ECO:0000256" key="1">
    <source>
        <dbReference type="SAM" id="MobiDB-lite"/>
    </source>
</evidence>
<dbReference type="OrthoDB" id="5244050at2759"/>
<reference evidence="3" key="2">
    <citation type="journal article" date="2013" name="PLoS Genet.">
        <title>Comparative genome structure, secondary metabolite, and effector coding capacity across Cochliobolus pathogens.</title>
        <authorList>
            <person name="Condon B.J."/>
            <person name="Leng Y."/>
            <person name="Wu D."/>
            <person name="Bushley K.E."/>
            <person name="Ohm R.A."/>
            <person name="Otillar R."/>
            <person name="Martin J."/>
            <person name="Schackwitz W."/>
            <person name="Grimwood J."/>
            <person name="MohdZainudin N."/>
            <person name="Xue C."/>
            <person name="Wang R."/>
            <person name="Manning V.A."/>
            <person name="Dhillon B."/>
            <person name="Tu Z.J."/>
            <person name="Steffenson B.J."/>
            <person name="Salamov A."/>
            <person name="Sun H."/>
            <person name="Lowry S."/>
            <person name="LaButti K."/>
            <person name="Han J."/>
            <person name="Copeland A."/>
            <person name="Lindquist E."/>
            <person name="Barry K."/>
            <person name="Schmutz J."/>
            <person name="Baker S.E."/>
            <person name="Ciuffetti L.M."/>
            <person name="Grigoriev I.V."/>
            <person name="Zhong S."/>
            <person name="Turgeon B.G."/>
        </authorList>
    </citation>
    <scope>NUCLEOTIDE SEQUENCE [LARGE SCALE GENOMIC DNA]</scope>
    <source>
        <strain evidence="3">C5 / ATCC 48332 / race O</strain>
    </source>
</reference>
<dbReference type="OMA" id="HRMVNSP"/>
<accession>M2T6W0</accession>
<organism evidence="2 3">
    <name type="scientific">Cochliobolus heterostrophus (strain C5 / ATCC 48332 / race O)</name>
    <name type="common">Southern corn leaf blight fungus</name>
    <name type="synonym">Bipolaris maydis</name>
    <dbReference type="NCBI Taxonomy" id="701091"/>
    <lineage>
        <taxon>Eukaryota</taxon>
        <taxon>Fungi</taxon>
        <taxon>Dikarya</taxon>
        <taxon>Ascomycota</taxon>
        <taxon>Pezizomycotina</taxon>
        <taxon>Dothideomycetes</taxon>
        <taxon>Pleosporomycetidae</taxon>
        <taxon>Pleosporales</taxon>
        <taxon>Pleosporineae</taxon>
        <taxon>Pleosporaceae</taxon>
        <taxon>Bipolaris</taxon>
    </lineage>
</organism>
<feature type="region of interest" description="Disordered" evidence="1">
    <location>
        <begin position="856"/>
        <end position="908"/>
    </location>
</feature>
<feature type="compositionally biased region" description="Polar residues" evidence="1">
    <location>
        <begin position="175"/>
        <end position="186"/>
    </location>
</feature>
<dbReference type="STRING" id="701091.M2T6W0"/>
<feature type="compositionally biased region" description="Polar residues" evidence="1">
    <location>
        <begin position="288"/>
        <end position="303"/>
    </location>
</feature>
<reference evidence="2 3" key="1">
    <citation type="journal article" date="2012" name="PLoS Pathog.">
        <title>Diverse lifestyles and strategies of plant pathogenesis encoded in the genomes of eighteen Dothideomycetes fungi.</title>
        <authorList>
            <person name="Ohm R.A."/>
            <person name="Feau N."/>
            <person name="Henrissat B."/>
            <person name="Schoch C.L."/>
            <person name="Horwitz B.A."/>
            <person name="Barry K.W."/>
            <person name="Condon B.J."/>
            <person name="Copeland A.C."/>
            <person name="Dhillon B."/>
            <person name="Glaser F."/>
            <person name="Hesse C.N."/>
            <person name="Kosti I."/>
            <person name="LaButti K."/>
            <person name="Lindquist E.A."/>
            <person name="Lucas S."/>
            <person name="Salamov A.A."/>
            <person name="Bradshaw R.E."/>
            <person name="Ciuffetti L."/>
            <person name="Hamelin R.C."/>
            <person name="Kema G.H.J."/>
            <person name="Lawrence C."/>
            <person name="Scott J.A."/>
            <person name="Spatafora J.W."/>
            <person name="Turgeon B.G."/>
            <person name="de Wit P.J.G.M."/>
            <person name="Zhong S."/>
            <person name="Goodwin S.B."/>
            <person name="Grigoriev I.V."/>
        </authorList>
    </citation>
    <scope>NUCLEOTIDE SEQUENCE [LARGE SCALE GENOMIC DNA]</scope>
    <source>
        <strain evidence="3">C5 / ATCC 48332 / race O</strain>
    </source>
</reference>
<feature type="compositionally biased region" description="Polar residues" evidence="1">
    <location>
        <begin position="648"/>
        <end position="659"/>
    </location>
</feature>
<feature type="compositionally biased region" description="Polar residues" evidence="1">
    <location>
        <begin position="622"/>
        <end position="634"/>
    </location>
</feature>
<evidence type="ECO:0000313" key="2">
    <source>
        <dbReference type="EMBL" id="EMD93315.1"/>
    </source>
</evidence>
<keyword evidence="3" id="KW-1185">Reference proteome</keyword>
<feature type="compositionally biased region" description="Polar residues" evidence="1">
    <location>
        <begin position="419"/>
        <end position="430"/>
    </location>
</feature>
<feature type="compositionally biased region" description="Basic and acidic residues" evidence="1">
    <location>
        <begin position="277"/>
        <end position="287"/>
    </location>
</feature>
<feature type="region of interest" description="Disordered" evidence="1">
    <location>
        <begin position="240"/>
        <end position="260"/>
    </location>
</feature>
<feature type="region of interest" description="Disordered" evidence="1">
    <location>
        <begin position="344"/>
        <end position="392"/>
    </location>
</feature>
<dbReference type="Proteomes" id="UP000016936">
    <property type="component" value="Unassembled WGS sequence"/>
</dbReference>
<feature type="compositionally biased region" description="Low complexity" evidence="1">
    <location>
        <begin position="568"/>
        <end position="586"/>
    </location>
</feature>
<dbReference type="eggNOG" id="ENOG502SNX3">
    <property type="taxonomic scope" value="Eukaryota"/>
</dbReference>
<gene>
    <name evidence="2" type="ORF">COCHEDRAFT_1170875</name>
</gene>
<feature type="compositionally biased region" description="Polar residues" evidence="1">
    <location>
        <begin position="459"/>
        <end position="474"/>
    </location>
</feature>
<proteinExistence type="predicted"/>
<feature type="region of interest" description="Disordered" evidence="1">
    <location>
        <begin position="491"/>
        <end position="510"/>
    </location>
</feature>
<feature type="region of interest" description="Disordered" evidence="1">
    <location>
        <begin position="538"/>
        <end position="598"/>
    </location>
</feature>
<name>M2T6W0_COCH5</name>
<feature type="region of interest" description="Disordered" evidence="1">
    <location>
        <begin position="419"/>
        <end position="474"/>
    </location>
</feature>
<feature type="compositionally biased region" description="Polar residues" evidence="1">
    <location>
        <begin position="149"/>
        <end position="167"/>
    </location>
</feature>
<feature type="compositionally biased region" description="Polar residues" evidence="1">
    <location>
        <begin position="720"/>
        <end position="732"/>
    </location>
</feature>
<feature type="region of interest" description="Disordered" evidence="1">
    <location>
        <begin position="614"/>
        <end position="747"/>
    </location>
</feature>
<feature type="compositionally biased region" description="Basic and acidic residues" evidence="1">
    <location>
        <begin position="314"/>
        <end position="325"/>
    </location>
</feature>
<feature type="region of interest" description="Disordered" evidence="1">
    <location>
        <begin position="777"/>
        <end position="844"/>
    </location>
</feature>
<protein>
    <submittedName>
        <fullName evidence="2">Uncharacterized protein</fullName>
    </submittedName>
</protein>
<dbReference type="HOGENOM" id="CLU_316861_0_0_1"/>
<feature type="region of interest" description="Disordered" evidence="1">
    <location>
        <begin position="144"/>
        <end position="196"/>
    </location>
</feature>
<feature type="compositionally biased region" description="Polar residues" evidence="1">
    <location>
        <begin position="860"/>
        <end position="884"/>
    </location>
</feature>
<sequence length="924" mass="101276">MSRNDRGQKKFSFPLPRRPRSKPQKPHAAAAAAAAAVDNYDDYDDSTRSTPPSIPSSRRLSRHDETISKAHQILGTSNPLQHSTSGQSLPTPNPGYMSLVISETSGGSHLDDWNAVPRAESAKRPAMSKQPSSNVLGRIYSGERKWGSDHSSTGYRLHPQASNSTIRSHYDAKNSPLSISQQTSDSAIRDRALRRGRTPVLTDKGYDGYVASAASPVILDQARKNKEHRKSKPARLDLSRLFPKPKDSGNQRHGNAMLSPTKMVNSPAAMSMNSEYFHHSPSRDRTPQKASKTLQKNTTSHYNLSGRRGTSPVRKIERDEYDNAKVHVRRPPKGVQHWFDALEDDSEESAEEMQKAPASRAAHSHGEANRKASVAQTSQPTGNSVFGPRLQNSTNAYKRDSFALEDIVDIRHLTSPSQYSVNTYHSQTSSRTKESALSKKNLQDSSVLSFSSSEDEGDTNPTQSRHTFNRQSVDSADYSGDIMIGRAQAYDVHSSHHRQHSAGKMSTHSTSTNAATIDIIYTPEPPLPAYRYSRNRTYSASKRSSHVRQPSVIHEDEDSRPRTAFNEPLSPSRRSVASSRTSASAPQPHSDSSRKFMQVTPEEEALLELMRKKRASMHKHCGSQSQSREPSESGSVCAVDTRARERTSSNASVPHQSSARGRAARVDGTIGTSQLRDGSVSDAWSDRHHSPASRGRSPRCLVASSETSCRHRSPPRSLTPAESGTSLTTTDHPSPLPSPMTPGRYIDDMGVNVKVANSDTSNELDDMSALNQGVVSASLENSKSDSSREMSAHRRRRTASSDADMTFPVPPTHGIRDLTPVSEASSRPPSIVEPPAPKPQKRATRHISELALGTIETRQRQSSAHSTVTRTSSQGSTYVNSVGKTRSRHLSPDCIRTNSRTSIDSRDSVSDDVLAAWNSLGGTY</sequence>